<feature type="region of interest" description="Disordered" evidence="1">
    <location>
        <begin position="445"/>
        <end position="470"/>
    </location>
</feature>
<dbReference type="KEGG" id="mmag:MMAD_44910"/>
<keyword evidence="5" id="KW-1185">Reference proteome</keyword>
<feature type="domain" description="Acyclic terpene utilisation N-terminal" evidence="2">
    <location>
        <begin position="4"/>
        <end position="419"/>
    </location>
</feature>
<evidence type="ECO:0000259" key="2">
    <source>
        <dbReference type="Pfam" id="PF07287"/>
    </source>
</evidence>
<gene>
    <name evidence="4" type="ORF">MMAD_44910</name>
</gene>
<evidence type="ECO:0000256" key="1">
    <source>
        <dbReference type="SAM" id="MobiDB-lite"/>
    </source>
</evidence>
<dbReference type="InterPro" id="IPR056362">
    <property type="entry name" value="AtuA-like_ferredoxin_dom"/>
</dbReference>
<evidence type="ECO:0008006" key="6">
    <source>
        <dbReference type="Google" id="ProtNLM"/>
    </source>
</evidence>
<evidence type="ECO:0000313" key="5">
    <source>
        <dbReference type="Proteomes" id="UP000466517"/>
    </source>
</evidence>
<dbReference type="InterPro" id="IPR010839">
    <property type="entry name" value="AtuA_N"/>
</dbReference>
<dbReference type="Pfam" id="PF23544">
    <property type="entry name" value="AtuA_ferredoxin"/>
    <property type="match status" value="1"/>
</dbReference>
<dbReference type="PANTHER" id="PTHR47585">
    <property type="match status" value="1"/>
</dbReference>
<evidence type="ECO:0000259" key="3">
    <source>
        <dbReference type="Pfam" id="PF23544"/>
    </source>
</evidence>
<dbReference type="AlphaFoldDB" id="A0A7I7XLU9"/>
<evidence type="ECO:0000313" key="4">
    <source>
        <dbReference type="EMBL" id="BBZ30196.1"/>
    </source>
</evidence>
<proteinExistence type="predicted"/>
<reference evidence="4 5" key="1">
    <citation type="journal article" date="2019" name="Emerg. Microbes Infect.">
        <title>Comprehensive subspecies identification of 175 nontuberculous mycobacteria species based on 7547 genomic profiles.</title>
        <authorList>
            <person name="Matsumoto Y."/>
            <person name="Kinjo T."/>
            <person name="Motooka D."/>
            <person name="Nabeya D."/>
            <person name="Jung N."/>
            <person name="Uechi K."/>
            <person name="Horii T."/>
            <person name="Iida T."/>
            <person name="Fujita J."/>
            <person name="Nakamura S."/>
        </authorList>
    </citation>
    <scope>NUCLEOTIDE SEQUENCE [LARGE SCALE GENOMIC DNA]</scope>
    <source>
        <strain evidence="4 5">JCM 13574</strain>
    </source>
</reference>
<sequence>MAPVRIGNCSGFYGDRHAAMHEMITGGDLDYLTGDYLAELTMLILARDRAKSPDRGYAKTFLTQLETSLGTALDNGVKIVANAGGLNPAGLADAVRALAERLGLHVDVAHVEGDDLVGRAADLGFGTPLAANAYLGAWGIVDCLNAGAHVVVTGRVTDASVIVGPASAHFGWGRTDYDALAGAVAAGHVIECGTQATGGNYAFFTEVPDLGHPGFPIAEIDADGSSVITKHRGTGGLVSVDTVTAQLLYEIGGARYANPDVTLRLDSVVLSDDGPDRVRLRGVRGEPPPPTLKVSLNAIGGFRNAMTFVLTGLDVEAKADLVRSQLEAGLTVKPAELEWTLARTDHPDADTEEAASALLRCVVRDPDPKNVGRHFSSAAVELALASYPGFTTTAPPGDGQVYGVFTAGYVDAALVPHVAVHADGTRVDIPVATDTLVLEPVAEPAVPEPLSPSPTRRAPLGRIAGARSGDKGGDANVGVWVRHQDHWPWLVETLTVDVLRDLLPETRELTVTRQVLPNLRAVNFVIEGILGKGVAHQARFDPQAKGLGEWLRARYLDIPEAFLS</sequence>
<accession>A0A7I7XLU9</accession>
<dbReference type="Pfam" id="PF07287">
    <property type="entry name" value="AtuA"/>
    <property type="match status" value="1"/>
</dbReference>
<dbReference type="EMBL" id="AP022610">
    <property type="protein sequence ID" value="BBZ30196.1"/>
    <property type="molecule type" value="Genomic_DNA"/>
</dbReference>
<name>A0A7I7XLU9_9MYCO</name>
<feature type="domain" description="AtuA-like ferredoxin-fold" evidence="3">
    <location>
        <begin position="459"/>
        <end position="552"/>
    </location>
</feature>
<protein>
    <recommendedName>
        <fullName evidence="6">Exopolyphosphatase</fullName>
    </recommendedName>
</protein>
<dbReference type="PANTHER" id="PTHR47585:SF1">
    <property type="entry name" value="DUF1446 DOMAIN-CONTAINING PROTEIN"/>
    <property type="match status" value="1"/>
</dbReference>
<organism evidence="4 5">
    <name type="scientific">Mycolicibacterium madagascariense</name>
    <dbReference type="NCBI Taxonomy" id="212765"/>
    <lineage>
        <taxon>Bacteria</taxon>
        <taxon>Bacillati</taxon>
        <taxon>Actinomycetota</taxon>
        <taxon>Actinomycetes</taxon>
        <taxon>Mycobacteriales</taxon>
        <taxon>Mycobacteriaceae</taxon>
        <taxon>Mycolicibacterium</taxon>
    </lineage>
</organism>
<dbReference type="Proteomes" id="UP000466517">
    <property type="component" value="Chromosome"/>
</dbReference>